<evidence type="ECO:0008006" key="3">
    <source>
        <dbReference type="Google" id="ProtNLM"/>
    </source>
</evidence>
<proteinExistence type="predicted"/>
<comment type="caution">
    <text evidence="1">The sequence shown here is derived from an EMBL/GenBank/DDBJ whole genome shotgun (WGS) entry which is preliminary data.</text>
</comment>
<dbReference type="InterPro" id="IPR018664">
    <property type="entry name" value="DUF2103_metal-binding"/>
</dbReference>
<dbReference type="RefSeq" id="WP_036907502.1">
    <property type="nucleotide sequence ID" value="NZ_CP138967.1"/>
</dbReference>
<dbReference type="Proteomes" id="UP000030392">
    <property type="component" value="Unassembled WGS sequence"/>
</dbReference>
<dbReference type="Pfam" id="PF09876">
    <property type="entry name" value="DUF2103"/>
    <property type="match status" value="1"/>
</dbReference>
<accession>A0A0A2C4Z3</accession>
<protein>
    <recommendedName>
        <fullName evidence="3">Metal-binding protein</fullName>
    </recommendedName>
</protein>
<organism evidence="1 2">
    <name type="scientific">Prochlorococcus marinus str. PAC1</name>
    <dbReference type="NCBI Taxonomy" id="59924"/>
    <lineage>
        <taxon>Bacteria</taxon>
        <taxon>Bacillati</taxon>
        <taxon>Cyanobacteriota</taxon>
        <taxon>Cyanophyceae</taxon>
        <taxon>Synechococcales</taxon>
        <taxon>Prochlorococcaceae</taxon>
        <taxon>Prochlorococcus</taxon>
    </lineage>
</organism>
<evidence type="ECO:0000313" key="2">
    <source>
        <dbReference type="Proteomes" id="UP000030392"/>
    </source>
</evidence>
<name>A0A0A2C4Z3_PROMR</name>
<sequence length="100" mass="11197">MGRLVQNHSTNIEGLIKWLKKIAASNEIKTVTPASLSKTNGRGEKLELKVTVKTNEGYKLLARKGRLVQEVFLVTSLADSEIKKIIEETNPKSYRKKKGC</sequence>
<gene>
    <name evidence="1" type="ORF">EV03_2100</name>
</gene>
<reference evidence="2" key="1">
    <citation type="journal article" date="2014" name="Sci. Data">
        <title>Genomes of diverse isolates of the marine cyanobacterium Prochlorococcus.</title>
        <authorList>
            <person name="Biller S."/>
            <person name="Berube P."/>
            <person name="Thompson J."/>
            <person name="Kelly L."/>
            <person name="Roggensack S."/>
            <person name="Awad L."/>
            <person name="Roache-Johnson K."/>
            <person name="Ding H."/>
            <person name="Giovannoni S.J."/>
            <person name="Moore L.R."/>
            <person name="Chisholm S.W."/>
        </authorList>
    </citation>
    <scope>NUCLEOTIDE SEQUENCE [LARGE SCALE GENOMIC DNA]</scope>
    <source>
        <strain evidence="2">PAC1</strain>
    </source>
</reference>
<evidence type="ECO:0000313" key="1">
    <source>
        <dbReference type="EMBL" id="KGG19714.1"/>
    </source>
</evidence>
<dbReference type="AlphaFoldDB" id="A0A0A2C4Z3"/>
<dbReference type="EMBL" id="JNAX01000015">
    <property type="protein sequence ID" value="KGG19714.1"/>
    <property type="molecule type" value="Genomic_DNA"/>
</dbReference>